<reference evidence="5 6" key="1">
    <citation type="submission" date="2019-04" db="EMBL/GenBank/DDBJ databases">
        <title>Whole Genome Sequencing of Pectobacterium punjabense SS95.</title>
        <authorList>
            <person name="Sarfraz S."/>
            <person name="Oulghazi S."/>
            <person name="Roques C."/>
            <person name="Vandecasteele C."/>
            <person name="Faure D."/>
        </authorList>
    </citation>
    <scope>NUCLEOTIDE SEQUENCE [LARGE SCALE GENOMIC DNA]</scope>
    <source>
        <strain evidence="5 6">SS95</strain>
    </source>
</reference>
<dbReference type="InterPro" id="IPR050810">
    <property type="entry name" value="Bact_Secretion_Sys_Channel"/>
</dbReference>
<comment type="similarity">
    <text evidence="1">Belongs to the bacterial secretin family.</text>
</comment>
<dbReference type="Pfam" id="PF13629">
    <property type="entry name" value="T2SS-T3SS_pil_N"/>
    <property type="match status" value="1"/>
</dbReference>
<feature type="compositionally biased region" description="Gly residues" evidence="2">
    <location>
        <begin position="177"/>
        <end position="188"/>
    </location>
</feature>
<keyword evidence="6" id="KW-1185">Reference proteome</keyword>
<dbReference type="EMBL" id="CP038498">
    <property type="protein sequence ID" value="QJA19129.1"/>
    <property type="molecule type" value="Genomic_DNA"/>
</dbReference>
<evidence type="ECO:0000259" key="3">
    <source>
        <dbReference type="Pfam" id="PF00263"/>
    </source>
</evidence>
<feature type="region of interest" description="Disordered" evidence="2">
    <location>
        <begin position="175"/>
        <end position="196"/>
    </location>
</feature>
<proteinExistence type="inferred from homology"/>
<dbReference type="InterPro" id="IPR001775">
    <property type="entry name" value="GspD/PilQ"/>
</dbReference>
<gene>
    <name evidence="5" type="ORF">E2566_03865</name>
</gene>
<evidence type="ECO:0000256" key="1">
    <source>
        <dbReference type="RuleBase" id="RU004003"/>
    </source>
</evidence>
<dbReference type="Proteomes" id="UP000502681">
    <property type="component" value="Chromosome"/>
</dbReference>
<dbReference type="RefSeq" id="WP_107167830.1">
    <property type="nucleotide sequence ID" value="NZ_CP038498.1"/>
</dbReference>
<dbReference type="InterPro" id="IPR032789">
    <property type="entry name" value="T2SS-T3SS_pil_N"/>
</dbReference>
<evidence type="ECO:0000259" key="4">
    <source>
        <dbReference type="Pfam" id="PF13629"/>
    </source>
</evidence>
<evidence type="ECO:0000256" key="2">
    <source>
        <dbReference type="SAM" id="MobiDB-lite"/>
    </source>
</evidence>
<evidence type="ECO:0000313" key="5">
    <source>
        <dbReference type="EMBL" id="QJA19129.1"/>
    </source>
</evidence>
<dbReference type="PANTHER" id="PTHR30332">
    <property type="entry name" value="PROBABLE GENERAL SECRETION PATHWAY PROTEIN D"/>
    <property type="match status" value="1"/>
</dbReference>
<feature type="domain" description="Type II/III secretion system secretin-like" evidence="3">
    <location>
        <begin position="283"/>
        <end position="444"/>
    </location>
</feature>
<protein>
    <submittedName>
        <fullName evidence="5">Type II and III secretion system protein family protein</fullName>
    </submittedName>
</protein>
<name>A0ABX6KYI6_9GAMM</name>
<dbReference type="GeneID" id="90762073"/>
<dbReference type="PRINTS" id="PR00811">
    <property type="entry name" value="BCTERIALGSPD"/>
</dbReference>
<dbReference type="Pfam" id="PF00263">
    <property type="entry name" value="Secretin"/>
    <property type="match status" value="1"/>
</dbReference>
<evidence type="ECO:0000313" key="6">
    <source>
        <dbReference type="Proteomes" id="UP000502681"/>
    </source>
</evidence>
<accession>A0ABX6KYI6</accession>
<organism evidence="5 6">
    <name type="scientific">Pectobacterium punjabense</name>
    <dbReference type="NCBI Taxonomy" id="2108399"/>
    <lineage>
        <taxon>Bacteria</taxon>
        <taxon>Pseudomonadati</taxon>
        <taxon>Pseudomonadota</taxon>
        <taxon>Gammaproteobacteria</taxon>
        <taxon>Enterobacterales</taxon>
        <taxon>Pectobacteriaceae</taxon>
        <taxon>Pectobacterium</taxon>
    </lineage>
</organism>
<sequence length="475" mass="49758">MTMFSLFLKSDARGTCKRLLIASLFNAVLPVMLMLPVTTQAAGVSEVAETNVVHLTVHQGRLLQLDALPDSVLVADPNIASFELPSPGNLFVYAKSVGTTTLYAMDENGNVINAIRLVSEHDLKALGERMKREFPGADIQLEASIPSGVIVRGSVDTPQDAKRVIDSIQAYISASSGGQGGGGGGGEKLPGSSESSGKVINQLKIKTPSQINIQVRVVEVSRKLTSELGFNWAASLSTGSGNMTAGSGSRLNLFNATTGRFANPTDSGFLNFGRSRLSGLLTAMNQQGMATVLAEPNLTAMSGETAAFAAGGEVPIVLITNNSVSIDYKSYGVILRMTPTLLSANRISLHIAPEVSELTDVGSVQLEGGSRIPALTVRRADTTVELASGQSFALAGMLRSAGSQTINGVPGLSSVPMFGRLFESEATSQEETELVIIATAYVVEPVNAGDLQTPGQGVKMLDSSMPRSASIGYLY</sequence>
<dbReference type="PANTHER" id="PTHR30332:SF17">
    <property type="entry name" value="TYPE IV PILIATION SYSTEM PROTEIN DR_0774-RELATED"/>
    <property type="match status" value="1"/>
</dbReference>
<dbReference type="InterPro" id="IPR004846">
    <property type="entry name" value="T2SS/T3SS_dom"/>
</dbReference>
<feature type="domain" description="Pilus formation protein N-terminal" evidence="4">
    <location>
        <begin position="51"/>
        <end position="117"/>
    </location>
</feature>